<feature type="transmembrane region" description="Helical" evidence="7">
    <location>
        <begin position="265"/>
        <end position="290"/>
    </location>
</feature>
<evidence type="ECO:0000259" key="8">
    <source>
        <dbReference type="PROSITE" id="PS50928"/>
    </source>
</evidence>
<dbReference type="InterPro" id="IPR000515">
    <property type="entry name" value="MetI-like"/>
</dbReference>
<dbReference type="KEGG" id="mana:MAMMFC1_01475"/>
<keyword evidence="4 7" id="KW-0812">Transmembrane</keyword>
<dbReference type="PANTHER" id="PTHR43386">
    <property type="entry name" value="OLIGOPEPTIDE TRANSPORT SYSTEM PERMEASE PROTEIN APPC"/>
    <property type="match status" value="1"/>
</dbReference>
<comment type="subcellular location">
    <subcellularLocation>
        <location evidence="1 7">Cell membrane</location>
        <topology evidence="1 7">Multi-pass membrane protein</topology>
    </subcellularLocation>
</comment>
<dbReference type="Proteomes" id="UP000276437">
    <property type="component" value="Chromosome"/>
</dbReference>
<keyword evidence="10" id="KW-1185">Reference proteome</keyword>
<comment type="similarity">
    <text evidence="7">Belongs to the binding-protein-dependent transport system permease family.</text>
</comment>
<dbReference type="Pfam" id="PF00528">
    <property type="entry name" value="BPD_transp_1"/>
    <property type="match status" value="1"/>
</dbReference>
<dbReference type="InterPro" id="IPR025966">
    <property type="entry name" value="OppC_N"/>
</dbReference>
<feature type="transmembrane region" description="Helical" evidence="7">
    <location>
        <begin position="136"/>
        <end position="160"/>
    </location>
</feature>
<dbReference type="EMBL" id="AP018449">
    <property type="protein sequence ID" value="BBB90814.1"/>
    <property type="molecule type" value="Genomic_DNA"/>
</dbReference>
<evidence type="ECO:0000313" key="9">
    <source>
        <dbReference type="EMBL" id="BBB90814.1"/>
    </source>
</evidence>
<dbReference type="GO" id="GO:0055085">
    <property type="term" value="P:transmembrane transport"/>
    <property type="evidence" value="ECO:0007669"/>
    <property type="project" value="InterPro"/>
</dbReference>
<keyword evidence="5 7" id="KW-1133">Transmembrane helix</keyword>
<dbReference type="PROSITE" id="PS50928">
    <property type="entry name" value="ABC_TM1"/>
    <property type="match status" value="1"/>
</dbReference>
<dbReference type="SUPFAM" id="SSF161098">
    <property type="entry name" value="MetI-like"/>
    <property type="match status" value="1"/>
</dbReference>
<evidence type="ECO:0000256" key="1">
    <source>
        <dbReference type="ARBA" id="ARBA00004651"/>
    </source>
</evidence>
<evidence type="ECO:0000256" key="3">
    <source>
        <dbReference type="ARBA" id="ARBA00022475"/>
    </source>
</evidence>
<gene>
    <name evidence="9" type="primary">gsiD_2</name>
    <name evidence="9" type="ORF">MAMMFC1_01475</name>
</gene>
<dbReference type="CDD" id="cd06261">
    <property type="entry name" value="TM_PBP2"/>
    <property type="match status" value="1"/>
</dbReference>
<feature type="domain" description="ABC transmembrane type-1" evidence="8">
    <location>
        <begin position="101"/>
        <end position="290"/>
    </location>
</feature>
<feature type="transmembrane region" description="Helical" evidence="7">
    <location>
        <begin position="105"/>
        <end position="130"/>
    </location>
</feature>
<dbReference type="RefSeq" id="WP_232035725.1">
    <property type="nucleotide sequence ID" value="NZ_AP018449.1"/>
</dbReference>
<evidence type="ECO:0000256" key="7">
    <source>
        <dbReference type="RuleBase" id="RU363032"/>
    </source>
</evidence>
<proteinExistence type="inferred from homology"/>
<evidence type="ECO:0000256" key="6">
    <source>
        <dbReference type="ARBA" id="ARBA00023136"/>
    </source>
</evidence>
<protein>
    <submittedName>
        <fullName evidence="9">Glutathione transport system permease protein GsiD</fullName>
    </submittedName>
</protein>
<dbReference type="InterPro" id="IPR050366">
    <property type="entry name" value="BP-dependent_transpt_permease"/>
</dbReference>
<dbReference type="AlphaFoldDB" id="A0A348AIB6"/>
<evidence type="ECO:0000256" key="2">
    <source>
        <dbReference type="ARBA" id="ARBA00022448"/>
    </source>
</evidence>
<name>A0A348AIB6_9FIRM</name>
<dbReference type="PANTHER" id="PTHR43386:SF1">
    <property type="entry name" value="D,D-DIPEPTIDE TRANSPORT SYSTEM PERMEASE PROTEIN DDPC-RELATED"/>
    <property type="match status" value="1"/>
</dbReference>
<evidence type="ECO:0000256" key="5">
    <source>
        <dbReference type="ARBA" id="ARBA00022989"/>
    </source>
</evidence>
<accession>A0A348AIB6</accession>
<feature type="transmembrane region" description="Helical" evidence="7">
    <location>
        <begin position="41"/>
        <end position="62"/>
    </location>
</feature>
<feature type="transmembrane region" description="Helical" evidence="7">
    <location>
        <begin position="222"/>
        <end position="245"/>
    </location>
</feature>
<dbReference type="InterPro" id="IPR035906">
    <property type="entry name" value="MetI-like_sf"/>
</dbReference>
<reference evidence="9 10" key="1">
    <citation type="journal article" date="2018" name="Int. J. Syst. Evol. Microbiol.">
        <title>Methylomusa anaerophila gen. nov., sp. nov., an anaerobic methanol-utilizing bacterium isolated from a microbial fuel cell.</title>
        <authorList>
            <person name="Amano N."/>
            <person name="Yamamuro A."/>
            <person name="Miyahara M."/>
            <person name="Kouzuma A."/>
            <person name="Abe T."/>
            <person name="Watanabe K."/>
        </authorList>
    </citation>
    <scope>NUCLEOTIDE SEQUENCE [LARGE SCALE GENOMIC DNA]</scope>
    <source>
        <strain evidence="9 10">MMFC1</strain>
    </source>
</reference>
<organism evidence="9 10">
    <name type="scientific">Methylomusa anaerophila</name>
    <dbReference type="NCBI Taxonomy" id="1930071"/>
    <lineage>
        <taxon>Bacteria</taxon>
        <taxon>Bacillati</taxon>
        <taxon>Bacillota</taxon>
        <taxon>Negativicutes</taxon>
        <taxon>Selenomonadales</taxon>
        <taxon>Sporomusaceae</taxon>
        <taxon>Methylomusa</taxon>
    </lineage>
</organism>
<evidence type="ECO:0000256" key="4">
    <source>
        <dbReference type="ARBA" id="ARBA00022692"/>
    </source>
</evidence>
<sequence>MELKPETSPKADISDASGQSMSARKQRYMEFITRFRASGSAMIGLIMLAVLVCGAIFAPVLAPYDPYESDLPSALQAPNAAHIMGTDELGRDIFSRILYGARISLLVGVEAVTLALLCGVIFGAVAGFYGGKTDTVIMGIMDIMLAFPSILLALAFMTVLGRGVEKAVIAIGIVSIPQYARIVRGSVLSVKENVYVMAARAIGNSDNGLIFRHILPNVLAPLIVRATIGVSVAILEAAALGFLGLGVQPPTAEWGTMLGSGRQTIFNAPHIVTFPGVAITLTVMAFNLLGDGLRDVLDPRLK</sequence>
<dbReference type="GO" id="GO:0005886">
    <property type="term" value="C:plasma membrane"/>
    <property type="evidence" value="ECO:0007669"/>
    <property type="project" value="UniProtKB-SubCell"/>
</dbReference>
<evidence type="ECO:0000313" key="10">
    <source>
        <dbReference type="Proteomes" id="UP000276437"/>
    </source>
</evidence>
<dbReference type="Pfam" id="PF12911">
    <property type="entry name" value="OppC_N"/>
    <property type="match status" value="1"/>
</dbReference>
<keyword evidence="2 7" id="KW-0813">Transport</keyword>
<keyword evidence="3" id="KW-1003">Cell membrane</keyword>
<keyword evidence="6 7" id="KW-0472">Membrane</keyword>
<dbReference type="Gene3D" id="1.10.3720.10">
    <property type="entry name" value="MetI-like"/>
    <property type="match status" value="1"/>
</dbReference>